<accession>A0A0G4IR91</accession>
<evidence type="ECO:0000256" key="1">
    <source>
        <dbReference type="PROSITE-ProRule" id="PRU00339"/>
    </source>
</evidence>
<reference evidence="4 6" key="2">
    <citation type="submission" date="2018-03" db="EMBL/GenBank/DDBJ databases">
        <authorList>
            <person name="Fogelqvist J."/>
        </authorList>
    </citation>
    <scope>NUCLEOTIDE SEQUENCE [LARGE SCALE GENOMIC DNA]</scope>
</reference>
<geneLocation type="mitochondrion" evidence="4"/>
<dbReference type="Pfam" id="PF14559">
    <property type="entry name" value="TPR_19"/>
    <property type="match status" value="1"/>
</dbReference>
<dbReference type="GO" id="GO:0097730">
    <property type="term" value="C:non-motile cilium"/>
    <property type="evidence" value="ECO:0007669"/>
    <property type="project" value="TreeGrafter"/>
</dbReference>
<proteinExistence type="predicted"/>
<dbReference type="InterPro" id="IPR019734">
    <property type="entry name" value="TPR_rpt"/>
</dbReference>
<dbReference type="InterPro" id="IPR028796">
    <property type="entry name" value="BBS8"/>
</dbReference>
<dbReference type="Pfam" id="PF13181">
    <property type="entry name" value="TPR_8"/>
    <property type="match status" value="1"/>
</dbReference>
<dbReference type="PANTHER" id="PTHR44177:SF1">
    <property type="entry name" value="TETRATRICOPEPTIDE REPEAT PROTEIN 8"/>
    <property type="match status" value="1"/>
</dbReference>
<reference evidence="3 5" key="1">
    <citation type="submission" date="2015-02" db="EMBL/GenBank/DDBJ databases">
        <authorList>
            <person name="Chooi Y.-H."/>
        </authorList>
    </citation>
    <scope>NUCLEOTIDE SEQUENCE [LARGE SCALE GENOMIC DNA]</scope>
    <source>
        <strain evidence="3">E3</strain>
    </source>
</reference>
<organism evidence="3 5">
    <name type="scientific">Plasmodiophora brassicae</name>
    <name type="common">Clubroot disease agent</name>
    <dbReference type="NCBI Taxonomy" id="37360"/>
    <lineage>
        <taxon>Eukaryota</taxon>
        <taxon>Sar</taxon>
        <taxon>Rhizaria</taxon>
        <taxon>Endomyxa</taxon>
        <taxon>Phytomyxea</taxon>
        <taxon>Plasmodiophorida</taxon>
        <taxon>Plasmodiophoridae</taxon>
        <taxon>Plasmodiophora</taxon>
    </lineage>
</organism>
<sequence length="504" mass="55560">MATLDRVYVAQHLFEQRRYEACVEACTSILAENALDQAAWFLKTRALTEQGYIDDLDLEEDGVAEILLDDNALAGSGARPGTSLQRPLTTTTQNGGLRPMTGIQRPTTGFARPGASTRMGTASDSVRKTLQSGRPTTSRPLTVAGRQVRLGTQSMMLAGENGAFIDVAQIDVQKVSKRPALAKALCDYLLYIEHNPKKALELAMECARSSGQTDWWWLARSGKAYYQLGMLREAQAQLQASLKMQEMVATFLELGKVYLRVDQPNSALSVYAQALEGNPGEPLLHIGMARVHQAINDYTSADAIFRKVLHLDASNIEAIASLAGQYFYNDQPEIALRFYRRLLQMGVGNTEIWNNVGLCCFYSAQYDMTLTCFERALALADDSNMADVWYNIGHIAVGIGDLTLAMQALKVCISIDGNHAEAFNNLGVLELRKGGHQQACAYFEMASELADHHFEPMFNAALVAEAVGDLQKSWNMVTRALNAFPDHADSIELRDRLVAEFITV</sequence>
<feature type="region of interest" description="Disordered" evidence="2">
    <location>
        <begin position="77"/>
        <end position="139"/>
    </location>
</feature>
<dbReference type="Gene3D" id="1.25.40.10">
    <property type="entry name" value="Tetratricopeptide repeat domain"/>
    <property type="match status" value="1"/>
</dbReference>
<keyword evidence="1" id="KW-0802">TPR repeat</keyword>
<dbReference type="InterPro" id="IPR011990">
    <property type="entry name" value="TPR-like_helical_dom_sf"/>
</dbReference>
<feature type="compositionally biased region" description="Polar residues" evidence="2">
    <location>
        <begin position="82"/>
        <end position="95"/>
    </location>
</feature>
<dbReference type="SUPFAM" id="SSF48452">
    <property type="entry name" value="TPR-like"/>
    <property type="match status" value="1"/>
</dbReference>
<protein>
    <submittedName>
        <fullName evidence="3">Uncharacterized protein</fullName>
    </submittedName>
</protein>
<dbReference type="GO" id="GO:0036064">
    <property type="term" value="C:ciliary basal body"/>
    <property type="evidence" value="ECO:0007669"/>
    <property type="project" value="TreeGrafter"/>
</dbReference>
<evidence type="ECO:0000313" key="3">
    <source>
        <dbReference type="EMBL" id="CEO97785.1"/>
    </source>
</evidence>
<evidence type="ECO:0000313" key="5">
    <source>
        <dbReference type="Proteomes" id="UP000039324"/>
    </source>
</evidence>
<dbReference type="Proteomes" id="UP000290189">
    <property type="component" value="Unassembled WGS sequence"/>
</dbReference>
<evidence type="ECO:0000256" key="2">
    <source>
        <dbReference type="SAM" id="MobiDB-lite"/>
    </source>
</evidence>
<dbReference type="OMA" id="QMGVNSA"/>
<dbReference type="Proteomes" id="UP000039324">
    <property type="component" value="Unassembled WGS sequence"/>
</dbReference>
<dbReference type="EMBL" id="OVEO01000009">
    <property type="protein sequence ID" value="SPQ98333.1"/>
    <property type="molecule type" value="Genomic_DNA"/>
</dbReference>
<dbReference type="STRING" id="37360.A0A0G4IR91"/>
<name>A0A0G4IR91_PLABS</name>
<evidence type="ECO:0000313" key="6">
    <source>
        <dbReference type="Proteomes" id="UP000290189"/>
    </source>
</evidence>
<dbReference type="GO" id="GO:0034464">
    <property type="term" value="C:BBSome"/>
    <property type="evidence" value="ECO:0007669"/>
    <property type="project" value="InterPro"/>
</dbReference>
<feature type="compositionally biased region" description="Polar residues" evidence="2">
    <location>
        <begin position="118"/>
        <end position="139"/>
    </location>
</feature>
<dbReference type="PROSITE" id="PS50005">
    <property type="entry name" value="TPR"/>
    <property type="match status" value="3"/>
</dbReference>
<dbReference type="PANTHER" id="PTHR44177">
    <property type="entry name" value="TETRATRICOPEPTIDE REPEAT PROTEIN 8"/>
    <property type="match status" value="1"/>
</dbReference>
<dbReference type="AlphaFoldDB" id="A0A0G4IR91"/>
<evidence type="ECO:0000313" key="4">
    <source>
        <dbReference type="EMBL" id="SPQ98333.1"/>
    </source>
</evidence>
<dbReference type="CDD" id="cd21341">
    <property type="entry name" value="TTC8_N"/>
    <property type="match status" value="1"/>
</dbReference>
<gene>
    <name evidence="3" type="ORF">PBRA_005899</name>
    <name evidence="4" type="ORF">PLBR_LOCUS5548</name>
</gene>
<keyword evidence="4" id="KW-0496">Mitochondrion</keyword>
<keyword evidence="5" id="KW-1185">Reference proteome</keyword>
<dbReference type="SMART" id="SM00028">
    <property type="entry name" value="TPR"/>
    <property type="match status" value="7"/>
</dbReference>
<feature type="repeat" description="TPR" evidence="1">
    <location>
        <begin position="350"/>
        <end position="383"/>
    </location>
</feature>
<dbReference type="GO" id="GO:1905515">
    <property type="term" value="P:non-motile cilium assembly"/>
    <property type="evidence" value="ECO:0007669"/>
    <property type="project" value="InterPro"/>
</dbReference>
<dbReference type="EMBL" id="CDSF01000080">
    <property type="protein sequence ID" value="CEO97785.1"/>
    <property type="molecule type" value="Genomic_DNA"/>
</dbReference>
<dbReference type="OrthoDB" id="421121at2759"/>
<feature type="repeat" description="TPR" evidence="1">
    <location>
        <begin position="386"/>
        <end position="419"/>
    </location>
</feature>
<feature type="repeat" description="TPR" evidence="1">
    <location>
        <begin position="248"/>
        <end position="281"/>
    </location>
</feature>